<dbReference type="EMBL" id="KV744809">
    <property type="protein sequence ID" value="OCK86124.1"/>
    <property type="molecule type" value="Genomic_DNA"/>
</dbReference>
<comment type="pathway">
    <text evidence="1">Protein modification; protein ubiquitination.</text>
</comment>
<feature type="domain" description="F-box" evidence="4">
    <location>
        <begin position="20"/>
        <end position="66"/>
    </location>
</feature>
<dbReference type="UniPathway" id="UPA00143"/>
<dbReference type="InterPro" id="IPR001810">
    <property type="entry name" value="F-box_dom"/>
</dbReference>
<name>A0A8E2ELG1_9PEZI</name>
<dbReference type="SUPFAM" id="SSF81383">
    <property type="entry name" value="F-box domain"/>
    <property type="match status" value="1"/>
</dbReference>
<feature type="compositionally biased region" description="Polar residues" evidence="3">
    <location>
        <begin position="401"/>
        <end position="415"/>
    </location>
</feature>
<feature type="compositionally biased region" description="Polar residues" evidence="3">
    <location>
        <begin position="366"/>
        <end position="376"/>
    </location>
</feature>
<dbReference type="GO" id="GO:0016567">
    <property type="term" value="P:protein ubiquitination"/>
    <property type="evidence" value="ECO:0007669"/>
    <property type="project" value="UniProtKB-UniPathway"/>
</dbReference>
<keyword evidence="6" id="KW-1185">Reference proteome</keyword>
<evidence type="ECO:0000256" key="3">
    <source>
        <dbReference type="SAM" id="MobiDB-lite"/>
    </source>
</evidence>
<reference evidence="5 6" key="1">
    <citation type="journal article" date="2016" name="Nat. Commun.">
        <title>Ectomycorrhizal ecology is imprinted in the genome of the dominant symbiotic fungus Cenococcum geophilum.</title>
        <authorList>
            <consortium name="DOE Joint Genome Institute"/>
            <person name="Peter M."/>
            <person name="Kohler A."/>
            <person name="Ohm R.A."/>
            <person name="Kuo A."/>
            <person name="Krutzmann J."/>
            <person name="Morin E."/>
            <person name="Arend M."/>
            <person name="Barry K.W."/>
            <person name="Binder M."/>
            <person name="Choi C."/>
            <person name="Clum A."/>
            <person name="Copeland A."/>
            <person name="Grisel N."/>
            <person name="Haridas S."/>
            <person name="Kipfer T."/>
            <person name="LaButti K."/>
            <person name="Lindquist E."/>
            <person name="Lipzen A."/>
            <person name="Maire R."/>
            <person name="Meier B."/>
            <person name="Mihaltcheva S."/>
            <person name="Molinier V."/>
            <person name="Murat C."/>
            <person name="Poggeler S."/>
            <person name="Quandt C.A."/>
            <person name="Sperisen C."/>
            <person name="Tritt A."/>
            <person name="Tisserant E."/>
            <person name="Crous P.W."/>
            <person name="Henrissat B."/>
            <person name="Nehls U."/>
            <person name="Egli S."/>
            <person name="Spatafora J.W."/>
            <person name="Grigoriev I.V."/>
            <person name="Martin F.M."/>
        </authorList>
    </citation>
    <scope>NUCLEOTIDE SEQUENCE [LARGE SCALE GENOMIC DNA]</scope>
    <source>
        <strain evidence="5 6">CBS 459.81</strain>
    </source>
</reference>
<evidence type="ECO:0000313" key="6">
    <source>
        <dbReference type="Proteomes" id="UP000250266"/>
    </source>
</evidence>
<evidence type="ECO:0000259" key="4">
    <source>
        <dbReference type="PROSITE" id="PS50181"/>
    </source>
</evidence>
<dbReference type="Proteomes" id="UP000250266">
    <property type="component" value="Unassembled WGS sequence"/>
</dbReference>
<dbReference type="PANTHER" id="PTHR10706">
    <property type="entry name" value="F-BOX FAMILY PROTEIN"/>
    <property type="match status" value="1"/>
</dbReference>
<evidence type="ECO:0000256" key="2">
    <source>
        <dbReference type="ARBA" id="ARBA00022786"/>
    </source>
</evidence>
<dbReference type="Gene3D" id="1.20.1280.50">
    <property type="match status" value="1"/>
</dbReference>
<gene>
    <name evidence="5" type="ORF">K432DRAFT_169413</name>
</gene>
<dbReference type="PANTHER" id="PTHR10706:SF130">
    <property type="entry name" value="F-BOX ONLY PROTEIN 31"/>
    <property type="match status" value="1"/>
</dbReference>
<sequence>MDNFIALREGEHYTMDGHKPPPLFSLPTELIHHVLSFLSPLELVSVSLVCRLLYTHTHTDHLWQPFVQSNVPGTILKSPSPSPTWRELYITYHPYWFLTRHKIWFADTPHTGKLLIARYDPRIHAIEAYTLVAERRTPTITTWDWNPSAIIHTFEPHIQLDLNAAVLRLQPAYISHPTSPPSSRFQREIPMPIHATPTGRTSSASLFSHFALSSYLPASAITPGTSVWPPRILPSPQRTRAESPSLYRSSGHRPSKLSEVSESTFRVRRWMEFSSRFFHQSAGLNMRAGEEVTTYATLLEETYRPTRTKPFQGIWCGDYAGHGCEFLVVLQPDHLPPLPPAAERTMRNLALARRSSSESLSSAESWTTAPSSSSAGLNGVPEHESEADIGGNASLDFSLPSPGSNVQPPETSGDTIYQGPLTGIKLTGDPNIPRGEYTFIAPDIGEEGLLRVAQEEIFRGARVVRSLGHIAARGFREDDFIPSQLILISHDRLAQYWETFGHVSFYQRVDIDSFLNVA</sequence>
<dbReference type="Pfam" id="PF12937">
    <property type="entry name" value="F-box-like"/>
    <property type="match status" value="1"/>
</dbReference>
<evidence type="ECO:0000313" key="5">
    <source>
        <dbReference type="EMBL" id="OCK86124.1"/>
    </source>
</evidence>
<dbReference type="SMART" id="SM00256">
    <property type="entry name" value="FBOX"/>
    <property type="match status" value="1"/>
</dbReference>
<protein>
    <recommendedName>
        <fullName evidence="4">F-box domain-containing protein</fullName>
    </recommendedName>
</protein>
<proteinExistence type="predicted"/>
<keyword evidence="2" id="KW-0833">Ubl conjugation pathway</keyword>
<dbReference type="PROSITE" id="PS50181">
    <property type="entry name" value="FBOX"/>
    <property type="match status" value="1"/>
</dbReference>
<dbReference type="InterPro" id="IPR045048">
    <property type="entry name" value="FBXO31/39"/>
</dbReference>
<dbReference type="Pfam" id="PF12014">
    <property type="entry name" value="Cyclin_D1_bind"/>
    <property type="match status" value="1"/>
</dbReference>
<dbReference type="OrthoDB" id="722566at2759"/>
<feature type="region of interest" description="Disordered" evidence="3">
    <location>
        <begin position="229"/>
        <end position="255"/>
    </location>
</feature>
<dbReference type="InterPro" id="IPR036047">
    <property type="entry name" value="F-box-like_dom_sf"/>
</dbReference>
<evidence type="ECO:0000256" key="1">
    <source>
        <dbReference type="ARBA" id="ARBA00004906"/>
    </source>
</evidence>
<organism evidence="5 6">
    <name type="scientific">Lepidopterella palustris CBS 459.81</name>
    <dbReference type="NCBI Taxonomy" id="1314670"/>
    <lineage>
        <taxon>Eukaryota</taxon>
        <taxon>Fungi</taxon>
        <taxon>Dikarya</taxon>
        <taxon>Ascomycota</taxon>
        <taxon>Pezizomycotina</taxon>
        <taxon>Dothideomycetes</taxon>
        <taxon>Pleosporomycetidae</taxon>
        <taxon>Mytilinidiales</taxon>
        <taxon>Argynnaceae</taxon>
        <taxon>Lepidopterella</taxon>
    </lineage>
</organism>
<accession>A0A8E2ELG1</accession>
<dbReference type="AlphaFoldDB" id="A0A8E2ELG1"/>
<feature type="region of interest" description="Disordered" evidence="3">
    <location>
        <begin position="360"/>
        <end position="429"/>
    </location>
</feature>